<dbReference type="InterPro" id="IPR000717">
    <property type="entry name" value="PCI_dom"/>
</dbReference>
<gene>
    <name evidence="3" type="ORF">CALVIDRAFT_532548</name>
</gene>
<feature type="domain" description="PCI" evidence="2">
    <location>
        <begin position="284"/>
        <end position="457"/>
    </location>
</feature>
<dbReference type="InterPro" id="IPR045107">
    <property type="entry name" value="SAC3/GANP/THP3"/>
</dbReference>
<protein>
    <recommendedName>
        <fullName evidence="2">PCI domain-containing protein</fullName>
    </recommendedName>
</protein>
<accession>A0A167SCX3</accession>
<dbReference type="AlphaFoldDB" id="A0A167SCX3"/>
<dbReference type="GO" id="GO:0005634">
    <property type="term" value="C:nucleus"/>
    <property type="evidence" value="ECO:0007669"/>
    <property type="project" value="TreeGrafter"/>
</dbReference>
<evidence type="ECO:0000313" key="3">
    <source>
        <dbReference type="EMBL" id="KZP01792.1"/>
    </source>
</evidence>
<dbReference type="InterPro" id="IPR005062">
    <property type="entry name" value="SAC3/GANP/THP3_conserved"/>
</dbReference>
<evidence type="ECO:0000256" key="1">
    <source>
        <dbReference type="SAM" id="MobiDB-lite"/>
    </source>
</evidence>
<dbReference type="PANTHER" id="PTHR12436">
    <property type="entry name" value="80 KDA MCM3-ASSOCIATED PROTEIN"/>
    <property type="match status" value="1"/>
</dbReference>
<dbReference type="PROSITE" id="PS50250">
    <property type="entry name" value="PCI"/>
    <property type="match status" value="1"/>
</dbReference>
<reference evidence="3 4" key="1">
    <citation type="journal article" date="2016" name="Mol. Biol. Evol.">
        <title>Comparative Genomics of Early-Diverging Mushroom-Forming Fungi Provides Insights into the Origins of Lignocellulose Decay Capabilities.</title>
        <authorList>
            <person name="Nagy L.G."/>
            <person name="Riley R."/>
            <person name="Tritt A."/>
            <person name="Adam C."/>
            <person name="Daum C."/>
            <person name="Floudas D."/>
            <person name="Sun H."/>
            <person name="Yadav J.S."/>
            <person name="Pangilinan J."/>
            <person name="Larsson K.H."/>
            <person name="Matsuura K."/>
            <person name="Barry K."/>
            <person name="Labutti K."/>
            <person name="Kuo R."/>
            <person name="Ohm R.A."/>
            <person name="Bhattacharya S.S."/>
            <person name="Shirouzu T."/>
            <person name="Yoshinaga Y."/>
            <person name="Martin F.M."/>
            <person name="Grigoriev I.V."/>
            <person name="Hibbett D.S."/>
        </authorList>
    </citation>
    <scope>NUCLEOTIDE SEQUENCE [LARGE SCALE GENOMIC DNA]</scope>
    <source>
        <strain evidence="3 4">TUFC12733</strain>
    </source>
</reference>
<organism evidence="3 4">
    <name type="scientific">Calocera viscosa (strain TUFC12733)</name>
    <dbReference type="NCBI Taxonomy" id="1330018"/>
    <lineage>
        <taxon>Eukaryota</taxon>
        <taxon>Fungi</taxon>
        <taxon>Dikarya</taxon>
        <taxon>Basidiomycota</taxon>
        <taxon>Agaricomycotina</taxon>
        <taxon>Dacrymycetes</taxon>
        <taxon>Dacrymycetales</taxon>
        <taxon>Dacrymycetaceae</taxon>
        <taxon>Calocera</taxon>
    </lineage>
</organism>
<evidence type="ECO:0000313" key="4">
    <source>
        <dbReference type="Proteomes" id="UP000076738"/>
    </source>
</evidence>
<dbReference type="Gene3D" id="1.25.40.990">
    <property type="match status" value="1"/>
</dbReference>
<dbReference type="EMBL" id="KV417266">
    <property type="protein sequence ID" value="KZP01792.1"/>
    <property type="molecule type" value="Genomic_DNA"/>
</dbReference>
<feature type="compositionally biased region" description="Basic and acidic residues" evidence="1">
    <location>
        <begin position="114"/>
        <end position="146"/>
    </location>
</feature>
<dbReference type="PANTHER" id="PTHR12436:SF4">
    <property type="entry name" value="LEUKOCYTE RECEPTOR CLUSTER MEMBER 8"/>
    <property type="match status" value="1"/>
</dbReference>
<feature type="compositionally biased region" description="Polar residues" evidence="1">
    <location>
        <begin position="81"/>
        <end position="111"/>
    </location>
</feature>
<feature type="region of interest" description="Disordered" evidence="1">
    <location>
        <begin position="81"/>
        <end position="157"/>
    </location>
</feature>
<evidence type="ECO:0000259" key="2">
    <source>
        <dbReference type="PROSITE" id="PS50250"/>
    </source>
</evidence>
<dbReference type="OrthoDB" id="199574at2759"/>
<dbReference type="Proteomes" id="UP000076738">
    <property type="component" value="Unassembled WGS sequence"/>
</dbReference>
<dbReference type="Pfam" id="PF03399">
    <property type="entry name" value="SAC3_GANP"/>
    <property type="match status" value="2"/>
</dbReference>
<proteinExistence type="predicted"/>
<name>A0A167SCX3_CALVF</name>
<dbReference type="STRING" id="1330018.A0A167SCX3"/>
<keyword evidence="4" id="KW-1185">Reference proteome</keyword>
<sequence length="481" mass="54914">MSGPLWTPQLKLWLQKNLAQATPSVKPAVMDEIKQIVAQHYEAGTLDTTDWDKVEVKSLKPFVMPKIASKRKLDNVFEVAGSSSTPRATKTTKKGNFTNSWASTNHASNGVASDDLRQKREDRFAREHEIERQRQSGERPAPEYSRHVNAPSSNGTSLLDRMETLHFAPKKKSKFVYQNNTENAYDPNVLNWDRHTIVGRSKELEKPYLRLTSEADPDNVRPLPVLQQALDNLLHKYKAKAVKYDYVCDQLKAIRQDLTVQRITNAFTVKVYEIHARIAMECKDLVEWNSCSSALHSLHAMGVEGHFEEFLAYRILYFLYTKSRSDLNVLITQLTPAQKATVCVRHALDVQKAMATNNYHAFFELYTTAPNMGGYMMDFYADRERCYALIIMCTSYKLLSVSFLTKELGFDKAIDLVKFLEDHQAAYFEGLDPPTVKQPSGQWKRVQKVVPDTEKTLECATAKPHLVKAAAKYQRLAIKRI</sequence>